<evidence type="ECO:0000256" key="10">
    <source>
        <dbReference type="RuleBase" id="RU003410"/>
    </source>
</evidence>
<keyword evidence="13" id="KW-1185">Reference proteome</keyword>
<dbReference type="UniPathway" id="UPA00326"/>
<comment type="function">
    <text evidence="10">Provides the precursors necessary for DNA synthesis. Catalyzes the biosynthesis of deoxyribonucleotides from the corresponding ribonucleotides.</text>
</comment>
<dbReference type="PATRIC" id="fig|1212765.3.peg.173"/>
<dbReference type="InterPro" id="IPR039718">
    <property type="entry name" value="Rrm1"/>
</dbReference>
<name>I7CIM8_MYCHA</name>
<gene>
    <name evidence="12" type="ordered locus">MHLP_00745</name>
</gene>
<evidence type="ECO:0000256" key="5">
    <source>
        <dbReference type="ARBA" id="ARBA00022840"/>
    </source>
</evidence>
<evidence type="ECO:0000259" key="11">
    <source>
        <dbReference type="PROSITE" id="PS00089"/>
    </source>
</evidence>
<dbReference type="Pfam" id="PF00317">
    <property type="entry name" value="Ribonuc_red_lgN"/>
    <property type="match status" value="1"/>
</dbReference>
<dbReference type="SUPFAM" id="SSF48168">
    <property type="entry name" value="R1 subunit of ribonucleotide reductase, N-terminal domain"/>
    <property type="match status" value="1"/>
</dbReference>
<dbReference type="GO" id="GO:0005524">
    <property type="term" value="F:ATP binding"/>
    <property type="evidence" value="ECO:0007669"/>
    <property type="project" value="UniProtKB-KW"/>
</dbReference>
<dbReference type="NCBIfam" id="TIGR02506">
    <property type="entry name" value="NrdE_NrdA"/>
    <property type="match status" value="1"/>
</dbReference>
<evidence type="ECO:0000256" key="8">
    <source>
        <dbReference type="ARBA" id="ARBA00023157"/>
    </source>
</evidence>
<dbReference type="CDD" id="cd01679">
    <property type="entry name" value="RNR_I"/>
    <property type="match status" value="1"/>
</dbReference>
<evidence type="ECO:0000256" key="1">
    <source>
        <dbReference type="ARBA" id="ARBA00010406"/>
    </source>
</evidence>
<dbReference type="STRING" id="1212765.MHLP_00745"/>
<dbReference type="NCBIfam" id="TIGR04170">
    <property type="entry name" value="RNR_1b_NrdE"/>
    <property type="match status" value="1"/>
</dbReference>
<evidence type="ECO:0000256" key="4">
    <source>
        <dbReference type="ARBA" id="ARBA00022741"/>
    </source>
</evidence>
<dbReference type="InterPro" id="IPR000788">
    <property type="entry name" value="RNR_lg_C"/>
</dbReference>
<dbReference type="Pfam" id="PF08343">
    <property type="entry name" value="RNR_N"/>
    <property type="match status" value="1"/>
</dbReference>
<dbReference type="PROSITE" id="PS00089">
    <property type="entry name" value="RIBORED_LARGE"/>
    <property type="match status" value="1"/>
</dbReference>
<dbReference type="GO" id="GO:0009263">
    <property type="term" value="P:deoxyribonucleotide biosynthetic process"/>
    <property type="evidence" value="ECO:0007669"/>
    <property type="project" value="UniProtKB-KW"/>
</dbReference>
<comment type="similarity">
    <text evidence="1 10">Belongs to the ribonucleoside diphosphate reductase large chain family.</text>
</comment>
<dbReference type="EC" id="1.17.4.1" evidence="2 10"/>
<reference evidence="13" key="2">
    <citation type="submission" date="2012-07" db="EMBL/GenBank/DDBJ databases">
        <title>Complete genome sequence of 'Candidatus Mycoplasma haemolamae'.</title>
        <authorList>
            <person name="Guimaraes A.M.S."/>
            <person name="Toth B."/>
            <person name="Santos A.P."/>
            <person name="Nascimento N.C."/>
            <person name="Sojka J.E."/>
            <person name="Messick J.B."/>
        </authorList>
    </citation>
    <scope>NUCLEOTIDE SEQUENCE [LARGE SCALE GENOMIC DNA]</scope>
    <source>
        <strain evidence="13">Purdue</strain>
    </source>
</reference>
<dbReference type="InterPro" id="IPR013346">
    <property type="entry name" value="NrdE_NrdA_C"/>
</dbReference>
<dbReference type="InterPro" id="IPR008926">
    <property type="entry name" value="RNR_R1-su_N"/>
</dbReference>
<keyword evidence="6 10" id="KW-0560">Oxidoreductase</keyword>
<evidence type="ECO:0000256" key="7">
    <source>
        <dbReference type="ARBA" id="ARBA00023116"/>
    </source>
</evidence>
<dbReference type="InterPro" id="IPR013509">
    <property type="entry name" value="RNR_lsu_N"/>
</dbReference>
<sequence length="709" mass="80499">MISKQRKILSAAYYNSLIYNNQVTLRDDDGFYSLEKDQLAIDEYERYISENEKYSQYKRGYERIRWLIDTEYYLNQVADRYSREQIDNLAEVVYSHKFQWKSYISISKFFDSFALRSNCGKYILESYEDRVIVTSLFLGAGDYELALQLADLIVRGVYQPATPTFSNAGKKRSGELVSCFLLETEDSINSINYIISTSMQLSKIGGGVAVNLSKLRGRGASIKKIDSTASGVIPVLKILENVFDYADQLGMRRGSGAAYLNIFHYDLIDFIDCKKINADEKSRIQTLSIGLIVPDKFLQLATENKNFFIFEPNTVFMKYGINLSDMNIDAWYDTLASDPEILKKELSARSILTKIAQTQFESGYPYVIFIDNANRQNPLKNVGKIKMSNLCTEIFQVQESSTIGDYGTEDTIRNDVSCNLASLNFVNAVEHGDLEHIIEISMRGLSAVSDLTSIANAPSIRKANEEYKSVGLGILNFTGFLLKNGLEYDSPETLEIADVFFAAVNYYSLLASSKIAKEKGVSFKGFKDSDYYSGEYFDKYLENDYLPKSAKVKELLGHLKLPTKEDWKSLREKVKQDGIYNAYRLAIAPTQSISYLQGATASIQPIISPIETRMYGNSMTYFPMPYLKKENAHLYKSAYDIDQKKLIDLSAVIQNHIDQGISTILYVTNNSTTRDLVRLYLYAHHKGLKSLYYVRTKNLQPNECVSCSA</sequence>
<dbReference type="GO" id="GO:0004748">
    <property type="term" value="F:ribonucleoside-diphosphate reductase activity, thioredoxin disulfide as acceptor"/>
    <property type="evidence" value="ECO:0007669"/>
    <property type="project" value="UniProtKB-EC"/>
</dbReference>
<dbReference type="PANTHER" id="PTHR11573">
    <property type="entry name" value="RIBONUCLEOSIDE-DIPHOSPHATE REDUCTASE LARGE CHAIN"/>
    <property type="match status" value="1"/>
</dbReference>
<protein>
    <recommendedName>
        <fullName evidence="2 10">Ribonucleoside-diphosphate reductase</fullName>
        <ecNumber evidence="2 10">1.17.4.1</ecNumber>
    </recommendedName>
</protein>
<evidence type="ECO:0000256" key="9">
    <source>
        <dbReference type="ARBA" id="ARBA00047754"/>
    </source>
</evidence>
<keyword evidence="5" id="KW-0067">ATP-binding</keyword>
<evidence type="ECO:0000256" key="3">
    <source>
        <dbReference type="ARBA" id="ARBA00022533"/>
    </source>
</evidence>
<keyword evidence="7 10" id="KW-0215">Deoxyribonucleotide synthesis</keyword>
<evidence type="ECO:0000256" key="6">
    <source>
        <dbReference type="ARBA" id="ARBA00023002"/>
    </source>
</evidence>
<dbReference type="Pfam" id="PF02867">
    <property type="entry name" value="Ribonuc_red_lgC"/>
    <property type="match status" value="1"/>
</dbReference>
<dbReference type="InterPro" id="IPR013554">
    <property type="entry name" value="RNR_N"/>
</dbReference>
<dbReference type="SUPFAM" id="SSF51998">
    <property type="entry name" value="PFL-like glycyl radical enzymes"/>
    <property type="match status" value="1"/>
</dbReference>
<dbReference type="KEGG" id="mhl:MHLP_00745"/>
<keyword evidence="3" id="KW-0021">Allosteric enzyme</keyword>
<dbReference type="InterPro" id="IPR026459">
    <property type="entry name" value="RNR_1b_NrdE"/>
</dbReference>
<reference evidence="12 13" key="1">
    <citation type="journal article" date="2012" name="J. Bacteriol.">
        <title>Genome Sequence of "Candidatus Mycoplasma haemolamae" Strain Purdue, a Red Blood Cell Pathogen of Alpacas (Vicugna pacos) and Llamas (Lama glama).</title>
        <authorList>
            <person name="Guimaraes A.M."/>
            <person name="Toth B."/>
            <person name="Santos A.P."/>
            <person name="do Nascimento N.C."/>
            <person name="Kritchevsky J.E."/>
            <person name="Messick J.B."/>
        </authorList>
    </citation>
    <scope>NUCLEOTIDE SEQUENCE [LARGE SCALE GENOMIC DNA]</scope>
    <source>
        <strain evidence="12 13">Purdue</strain>
    </source>
</reference>
<dbReference type="PRINTS" id="PR01183">
    <property type="entry name" value="RIBORDTASEM1"/>
</dbReference>
<dbReference type="GO" id="GO:0005971">
    <property type="term" value="C:ribonucleoside-diphosphate reductase complex"/>
    <property type="evidence" value="ECO:0007669"/>
    <property type="project" value="TreeGrafter"/>
</dbReference>
<dbReference type="PANTHER" id="PTHR11573:SF30">
    <property type="entry name" value="RIBONUCLEOSIDE-DIPHOSPHATE REDUCTASE 2 SUBUNIT ALPHA"/>
    <property type="match status" value="1"/>
</dbReference>
<evidence type="ECO:0000313" key="13">
    <source>
        <dbReference type="Proteomes" id="UP000006502"/>
    </source>
</evidence>
<evidence type="ECO:0000313" key="12">
    <source>
        <dbReference type="EMBL" id="AFO51729.1"/>
    </source>
</evidence>
<comment type="catalytic activity">
    <reaction evidence="9 10">
        <text>a 2'-deoxyribonucleoside 5'-diphosphate + [thioredoxin]-disulfide + H2O = a ribonucleoside 5'-diphosphate + [thioredoxin]-dithiol</text>
        <dbReference type="Rhea" id="RHEA:23252"/>
        <dbReference type="Rhea" id="RHEA-COMP:10698"/>
        <dbReference type="Rhea" id="RHEA-COMP:10700"/>
        <dbReference type="ChEBI" id="CHEBI:15377"/>
        <dbReference type="ChEBI" id="CHEBI:29950"/>
        <dbReference type="ChEBI" id="CHEBI:50058"/>
        <dbReference type="ChEBI" id="CHEBI:57930"/>
        <dbReference type="ChEBI" id="CHEBI:73316"/>
        <dbReference type="EC" id="1.17.4.1"/>
    </reaction>
</comment>
<dbReference type="Proteomes" id="UP000006502">
    <property type="component" value="Chromosome"/>
</dbReference>
<dbReference type="AlphaFoldDB" id="I7CIM8"/>
<accession>I7CIM8</accession>
<dbReference type="Gene3D" id="1.10.1650.20">
    <property type="match status" value="1"/>
</dbReference>
<evidence type="ECO:0000256" key="2">
    <source>
        <dbReference type="ARBA" id="ARBA00012274"/>
    </source>
</evidence>
<keyword evidence="8" id="KW-1015">Disulfide bond</keyword>
<dbReference type="Gene3D" id="3.20.70.20">
    <property type="match status" value="1"/>
</dbReference>
<organism evidence="12 13">
    <name type="scientific">Mycoplasma haematolamae (strain Purdue)</name>
    <dbReference type="NCBI Taxonomy" id="1212765"/>
    <lineage>
        <taxon>Bacteria</taxon>
        <taxon>Bacillati</taxon>
        <taxon>Mycoplasmatota</taxon>
        <taxon>Mollicutes</taxon>
        <taxon>Mycoplasmataceae</taxon>
        <taxon>Mycoplasma</taxon>
    </lineage>
</organism>
<proteinExistence type="inferred from homology"/>
<dbReference type="EMBL" id="CP003731">
    <property type="protein sequence ID" value="AFO51729.1"/>
    <property type="molecule type" value="Genomic_DNA"/>
</dbReference>
<dbReference type="HOGENOM" id="CLU_000404_4_1_14"/>
<keyword evidence="4" id="KW-0547">Nucleotide-binding</keyword>
<feature type="domain" description="Ribonucleotide reductase large subunit" evidence="11">
    <location>
        <begin position="567"/>
        <end position="589"/>
    </location>
</feature>